<reference evidence="11 12" key="1">
    <citation type="submission" date="2023-03" db="EMBL/GenBank/DDBJ databases">
        <title>WGS of Gossypium arboreum.</title>
        <authorList>
            <person name="Yu D."/>
        </authorList>
    </citation>
    <scope>NUCLEOTIDE SEQUENCE [LARGE SCALE GENOMIC DNA]</scope>
    <source>
        <tissue evidence="11">Leaf</tissue>
    </source>
</reference>
<dbReference type="InterPro" id="IPR011050">
    <property type="entry name" value="Pectin_lyase_fold/virulence"/>
</dbReference>
<evidence type="ECO:0000256" key="10">
    <source>
        <dbReference type="SAM" id="SignalP"/>
    </source>
</evidence>
<dbReference type="SMART" id="SM00710">
    <property type="entry name" value="PbH1"/>
    <property type="match status" value="5"/>
</dbReference>
<evidence type="ECO:0000256" key="9">
    <source>
        <dbReference type="RuleBase" id="RU361169"/>
    </source>
</evidence>
<name>A0ABR0QKV0_GOSAR</name>
<evidence type="ECO:0000256" key="3">
    <source>
        <dbReference type="ARBA" id="ARBA00022512"/>
    </source>
</evidence>
<organism evidence="11 12">
    <name type="scientific">Gossypium arboreum</name>
    <name type="common">Tree cotton</name>
    <name type="synonym">Gossypium nanking</name>
    <dbReference type="NCBI Taxonomy" id="29729"/>
    <lineage>
        <taxon>Eukaryota</taxon>
        <taxon>Viridiplantae</taxon>
        <taxon>Streptophyta</taxon>
        <taxon>Embryophyta</taxon>
        <taxon>Tracheophyta</taxon>
        <taxon>Spermatophyta</taxon>
        <taxon>Magnoliopsida</taxon>
        <taxon>eudicotyledons</taxon>
        <taxon>Gunneridae</taxon>
        <taxon>Pentapetalae</taxon>
        <taxon>rosids</taxon>
        <taxon>malvids</taxon>
        <taxon>Malvales</taxon>
        <taxon>Malvaceae</taxon>
        <taxon>Malvoideae</taxon>
        <taxon>Gossypium</taxon>
    </lineage>
</organism>
<evidence type="ECO:0008006" key="13">
    <source>
        <dbReference type="Google" id="ProtNLM"/>
    </source>
</evidence>
<dbReference type="InterPro" id="IPR012334">
    <property type="entry name" value="Pectin_lyas_fold"/>
</dbReference>
<evidence type="ECO:0000256" key="8">
    <source>
        <dbReference type="PROSITE-ProRule" id="PRU10052"/>
    </source>
</evidence>
<dbReference type="SUPFAM" id="SSF51126">
    <property type="entry name" value="Pectin lyase-like"/>
    <property type="match status" value="1"/>
</dbReference>
<keyword evidence="12" id="KW-1185">Reference proteome</keyword>
<comment type="caution">
    <text evidence="11">The sequence shown here is derived from an EMBL/GenBank/DDBJ whole genome shotgun (WGS) entry which is preliminary data.</text>
</comment>
<dbReference type="EMBL" id="JARKNE010000003">
    <property type="protein sequence ID" value="KAK5839582.1"/>
    <property type="molecule type" value="Genomic_DNA"/>
</dbReference>
<dbReference type="PROSITE" id="PS00502">
    <property type="entry name" value="POLYGALACTURONASE"/>
    <property type="match status" value="1"/>
</dbReference>
<dbReference type="Pfam" id="PF00295">
    <property type="entry name" value="Glyco_hydro_28"/>
    <property type="match status" value="1"/>
</dbReference>
<sequence length="430" mass="46606">MQLAFGIALSLLFGFAFGNGFFSEETISAFNFGLENEIFNEQVISSFSVMDYGATGNGQIDDSQAFNKAWKDICNANAGGEIVTLEIPRGKTFLLDPLVFQGPCKAKAIHIQLGGTLIAPLSTSWANEGVDTWIQFSNVDNLYLDGDGKIDGRGSIWWQSCMKKSVYVSTFYQYFFQKFRLALHFNDCNGLQLKGLSHLNSPRAHISIKNCKDVIVSDLEISAPDESPNTDGIDISNSYNVQILQSIIGTGDDCVAINGGSSFINITGVVCGPGHGISIGSLGDGGDYDTVEQVHVKNCTLTETQNGVRIKTFQGRSGYARKISFEQIVLSNARNPIIINQFYQDKGKLSKGIMKAGAIEITDVTYSDIRGTSANDQAIDLRCDNVVGCSNIVMRNIDITPGVDCPETYAVCNNAHGSATETQPRVPCLS</sequence>
<comment type="similarity">
    <text evidence="2 9">Belongs to the glycosyl hydrolase 28 family.</text>
</comment>
<proteinExistence type="inferred from homology"/>
<keyword evidence="3" id="KW-0134">Cell wall</keyword>
<evidence type="ECO:0000256" key="2">
    <source>
        <dbReference type="ARBA" id="ARBA00008834"/>
    </source>
</evidence>
<evidence type="ECO:0000256" key="4">
    <source>
        <dbReference type="ARBA" id="ARBA00022525"/>
    </source>
</evidence>
<evidence type="ECO:0000256" key="1">
    <source>
        <dbReference type="ARBA" id="ARBA00004191"/>
    </source>
</evidence>
<dbReference type="Gene3D" id="2.160.20.10">
    <property type="entry name" value="Single-stranded right-handed beta-helix, Pectin lyase-like"/>
    <property type="match status" value="1"/>
</dbReference>
<dbReference type="InterPro" id="IPR006626">
    <property type="entry name" value="PbH1"/>
</dbReference>
<protein>
    <recommendedName>
        <fullName evidence="13">Polygalacturonase At3g15720</fullName>
    </recommendedName>
</protein>
<evidence type="ECO:0000313" key="12">
    <source>
        <dbReference type="Proteomes" id="UP001358586"/>
    </source>
</evidence>
<evidence type="ECO:0000313" key="11">
    <source>
        <dbReference type="EMBL" id="KAK5839582.1"/>
    </source>
</evidence>
<keyword evidence="7" id="KW-0961">Cell wall biogenesis/degradation</keyword>
<dbReference type="InterPro" id="IPR000743">
    <property type="entry name" value="Glyco_hydro_28"/>
</dbReference>
<feature type="signal peptide" evidence="10">
    <location>
        <begin position="1"/>
        <end position="18"/>
    </location>
</feature>
<evidence type="ECO:0000256" key="5">
    <source>
        <dbReference type="ARBA" id="ARBA00022801"/>
    </source>
</evidence>
<evidence type="ECO:0000256" key="6">
    <source>
        <dbReference type="ARBA" id="ARBA00023295"/>
    </source>
</evidence>
<gene>
    <name evidence="11" type="ORF">PVK06_008385</name>
</gene>
<accession>A0ABR0QKV0</accession>
<keyword evidence="10" id="KW-0732">Signal</keyword>
<keyword evidence="4" id="KW-0964">Secreted</keyword>
<evidence type="ECO:0000256" key="7">
    <source>
        <dbReference type="ARBA" id="ARBA00023316"/>
    </source>
</evidence>
<keyword evidence="5 9" id="KW-0378">Hydrolase</keyword>
<comment type="subcellular location">
    <subcellularLocation>
        <location evidence="1">Secreted</location>
        <location evidence="1">Cell wall</location>
    </subcellularLocation>
</comment>
<dbReference type="PANTHER" id="PTHR31375">
    <property type="match status" value="1"/>
</dbReference>
<feature type="active site" evidence="8">
    <location>
        <position position="275"/>
    </location>
</feature>
<feature type="chain" id="PRO_5046301477" description="Polygalacturonase At3g15720" evidence="10">
    <location>
        <begin position="19"/>
        <end position="430"/>
    </location>
</feature>
<keyword evidence="6 9" id="KW-0326">Glycosidase</keyword>
<dbReference type="Proteomes" id="UP001358586">
    <property type="component" value="Chromosome 3"/>
</dbReference>